<keyword evidence="3" id="KW-0639">Primosome</keyword>
<evidence type="ECO:0000256" key="5">
    <source>
        <dbReference type="ARBA" id="ARBA00022723"/>
    </source>
</evidence>
<reference evidence="9" key="1">
    <citation type="journal article" date="2014" name="Front. Microbiol.">
        <title>High frequency of phylogenetically diverse reductive dehalogenase-homologous genes in deep subseafloor sedimentary metagenomes.</title>
        <authorList>
            <person name="Kawai M."/>
            <person name="Futagami T."/>
            <person name="Toyoda A."/>
            <person name="Takaki Y."/>
            <person name="Nishi S."/>
            <person name="Hori S."/>
            <person name="Arai W."/>
            <person name="Tsubouchi T."/>
            <person name="Morono Y."/>
            <person name="Uchiyama I."/>
            <person name="Ito T."/>
            <person name="Fujiyama A."/>
            <person name="Inagaki F."/>
            <person name="Takami H."/>
        </authorList>
    </citation>
    <scope>NUCLEOTIDE SEQUENCE</scope>
    <source>
        <strain evidence="9">Expedition CK06-06</strain>
    </source>
</reference>
<gene>
    <name evidence="9" type="ORF">S01H1_03232</name>
</gene>
<comment type="caution">
    <text evidence="9">The sequence shown here is derived from an EMBL/GenBank/DDBJ whole genome shotgun (WGS) entry which is preliminary data.</text>
</comment>
<sequence>RYVDKGWVPVQRLELNRLVSGKFKLLILHSAFDVPTLPQRLTEAVQRVETDLRGKIRKTKPVKITGSVVSAFPPCISNIHDDATQGKNLSHEARFALASFLLKIGMSKEEVLGVFKAAPDFVRGLAEYQVGHIASKGAGEGYTPPGCSKLQGNSLCPVYLGTAKDPLCEYVQHPLGFYQTRAWEVSKGIDNHSWYATKKRKRQSL</sequence>
<keyword evidence="2" id="KW-0004">4Fe-4S</keyword>
<dbReference type="GO" id="GO:0046872">
    <property type="term" value="F:metal ion binding"/>
    <property type="evidence" value="ECO:0007669"/>
    <property type="project" value="UniProtKB-KW"/>
</dbReference>
<evidence type="ECO:0000313" key="9">
    <source>
        <dbReference type="EMBL" id="GAF75717.1"/>
    </source>
</evidence>
<keyword evidence="7" id="KW-0411">Iron-sulfur</keyword>
<dbReference type="GO" id="GO:1990077">
    <property type="term" value="C:primosome complex"/>
    <property type="evidence" value="ECO:0007669"/>
    <property type="project" value="UniProtKB-KW"/>
</dbReference>
<dbReference type="GO" id="GO:0006270">
    <property type="term" value="P:DNA replication initiation"/>
    <property type="evidence" value="ECO:0007669"/>
    <property type="project" value="TreeGrafter"/>
</dbReference>
<evidence type="ECO:0000256" key="6">
    <source>
        <dbReference type="ARBA" id="ARBA00023004"/>
    </source>
</evidence>
<keyword evidence="4" id="KW-0235">DNA replication</keyword>
<dbReference type="PANTHER" id="PTHR10537">
    <property type="entry name" value="DNA PRIMASE LARGE SUBUNIT"/>
    <property type="match status" value="1"/>
</dbReference>
<proteinExistence type="predicted"/>
<dbReference type="AlphaFoldDB" id="X0SIJ9"/>
<dbReference type="Pfam" id="PF04104">
    <property type="entry name" value="DNA_primase_lrg"/>
    <property type="match status" value="1"/>
</dbReference>
<keyword evidence="5" id="KW-0479">Metal-binding</keyword>
<dbReference type="GO" id="GO:0006269">
    <property type="term" value="P:DNA replication, synthesis of primer"/>
    <property type="evidence" value="ECO:0007669"/>
    <property type="project" value="UniProtKB-KW"/>
</dbReference>
<evidence type="ECO:0000259" key="8">
    <source>
        <dbReference type="Pfam" id="PF04104"/>
    </source>
</evidence>
<accession>X0SIJ9</accession>
<comment type="cofactor">
    <cofactor evidence="1">
        <name>[4Fe-4S] cluster</name>
        <dbReference type="ChEBI" id="CHEBI:49883"/>
    </cofactor>
</comment>
<dbReference type="InterPro" id="IPR058560">
    <property type="entry name" value="DNA_primase_C"/>
</dbReference>
<dbReference type="EMBL" id="BARS01001737">
    <property type="protein sequence ID" value="GAF75717.1"/>
    <property type="molecule type" value="Genomic_DNA"/>
</dbReference>
<evidence type="ECO:0000256" key="2">
    <source>
        <dbReference type="ARBA" id="ARBA00022485"/>
    </source>
</evidence>
<evidence type="ECO:0000256" key="7">
    <source>
        <dbReference type="ARBA" id="ARBA00023014"/>
    </source>
</evidence>
<name>X0SIJ9_9ZZZZ</name>
<dbReference type="InterPro" id="IPR007238">
    <property type="entry name" value="DNA_primase_lsu_euk/arc"/>
</dbReference>
<evidence type="ECO:0000256" key="4">
    <source>
        <dbReference type="ARBA" id="ARBA00022705"/>
    </source>
</evidence>
<organism evidence="9">
    <name type="scientific">marine sediment metagenome</name>
    <dbReference type="NCBI Taxonomy" id="412755"/>
    <lineage>
        <taxon>unclassified sequences</taxon>
        <taxon>metagenomes</taxon>
        <taxon>ecological metagenomes</taxon>
    </lineage>
</organism>
<evidence type="ECO:0000256" key="3">
    <source>
        <dbReference type="ARBA" id="ARBA00022515"/>
    </source>
</evidence>
<evidence type="ECO:0000256" key="1">
    <source>
        <dbReference type="ARBA" id="ARBA00001966"/>
    </source>
</evidence>
<dbReference type="GO" id="GO:0051539">
    <property type="term" value="F:4 iron, 4 sulfur cluster binding"/>
    <property type="evidence" value="ECO:0007669"/>
    <property type="project" value="UniProtKB-KW"/>
</dbReference>
<protein>
    <recommendedName>
        <fullName evidence="8">DNA primase large subunit C-terminal domain-containing protein</fullName>
    </recommendedName>
</protein>
<dbReference type="PANTHER" id="PTHR10537:SF3">
    <property type="entry name" value="DNA PRIMASE LARGE SUBUNIT"/>
    <property type="match status" value="1"/>
</dbReference>
<feature type="domain" description="DNA primase large subunit C-terminal" evidence="8">
    <location>
        <begin position="70"/>
        <end position="158"/>
    </location>
</feature>
<feature type="non-terminal residue" evidence="9">
    <location>
        <position position="1"/>
    </location>
</feature>
<keyword evidence="6" id="KW-0408">Iron</keyword>